<dbReference type="InterPro" id="IPR040256">
    <property type="entry name" value="At4g02000-like"/>
</dbReference>
<gene>
    <name evidence="2" type="ORF">Tci_024591</name>
</gene>
<comment type="caution">
    <text evidence="2">The sequence shown here is derived from an EMBL/GenBank/DDBJ whole genome shotgun (WGS) entry which is preliminary data.</text>
</comment>
<feature type="region of interest" description="Disordered" evidence="1">
    <location>
        <begin position="570"/>
        <end position="619"/>
    </location>
</feature>
<dbReference type="PANTHER" id="PTHR31286">
    <property type="entry name" value="GLYCINE-RICH CELL WALL STRUCTURAL PROTEIN 1.8-LIKE"/>
    <property type="match status" value="1"/>
</dbReference>
<feature type="compositionally biased region" description="Polar residues" evidence="1">
    <location>
        <begin position="17"/>
        <end position="29"/>
    </location>
</feature>
<feature type="compositionally biased region" description="Basic and acidic residues" evidence="1">
    <location>
        <begin position="57"/>
        <end position="75"/>
    </location>
</feature>
<feature type="region of interest" description="Disordered" evidence="1">
    <location>
        <begin position="1242"/>
        <end position="1264"/>
    </location>
</feature>
<reference evidence="2" key="1">
    <citation type="journal article" date="2019" name="Sci. Rep.">
        <title>Draft genome of Tanacetum cinerariifolium, the natural source of mosquito coil.</title>
        <authorList>
            <person name="Yamashiro T."/>
            <person name="Shiraishi A."/>
            <person name="Satake H."/>
            <person name="Nakayama K."/>
        </authorList>
    </citation>
    <scope>NUCLEOTIDE SEQUENCE</scope>
</reference>
<feature type="region of interest" description="Disordered" evidence="1">
    <location>
        <begin position="974"/>
        <end position="994"/>
    </location>
</feature>
<protein>
    <submittedName>
        <fullName evidence="2">Uncharacterized protein</fullName>
    </submittedName>
</protein>
<feature type="compositionally biased region" description="Acidic residues" evidence="1">
    <location>
        <begin position="597"/>
        <end position="607"/>
    </location>
</feature>
<evidence type="ECO:0000313" key="2">
    <source>
        <dbReference type="EMBL" id="GEU52613.1"/>
    </source>
</evidence>
<sequence length="1412" mass="159954">MKPSTTTKTSRGIAPTKSFNTSKPATTQEPIEEPIAEVVMDDLKTTANEYVVNDANRLQDSEAPKTNKPSRDTWFKKPLRPLTRDPECNKHQVLNYHPEQPLFNHMVSSAKGPLIFEELMATPIDFSIPKQLGMRLWELNTWPLRFGVLQKWGMTKMLKRESRTRVKGISFGVSDEVLVSIEEVEELKNVKIKGEKKEAILTLRQKLVTMEILPEPTSNKLCVAARDDKWVPTKERVKTSTTNVRLETNMPQKEETFQVIIDVIENSTCYKAFTISAKVPEIFMQQFWYTVKKILDIYLRVQGVDFAKVLDDDATLTFLLSLGYKGLLHKHPIMYVDHMHQPWRTLASIINKCLSGKTASNDRQLKKGKRKNMPYTRLKFVRIGEDYQEYGLSIPKTMLIDKIKQSESYQMFFKYSTGQISPKKSRGKGSQGNKIAYTTEATVDVSKESDSKQLGKSISLTKAIEEEATRQVHVTHARIVTEPVPEPARRRPSGDNYVLEAQIKELVFHQEAIIGDTIISGTKVPVLDESTVFLAILSEETGTKPGVLDEENVTFKDNVILEWGSKPNSEYCKEEDEEHVQDDDEETDDEFVHGDEQVNENEDEEMTNAEVKESRNNDEEITDVAKVDAEKNKEIKDDTKKAELPLTSSSLSDTIDVVINSLLDIKIQSEVPHIQSPPILTVPVLVIFEPSVLTPIPKTPLVAPTKTLLPPPYVSTIPHVLRQTTTPIPSQPISTKAPTINTAIPESDALIAVQLRVAKFKNDVFELKKIDHSVEALTSIKSQRHTPDLIQKYSIKPALEPSKIQTPIIDLEPESEKSTLEIRKIKKEQVEKQTMPKYTIKYTNKASLKEYDQKSALYQTINENKTFNRSPANHELYHVFMEALIEDENAIDKGVIDTVKNHNRQHDDDNEDDDEVPSARPSQGLAPTKSFKAGKPANTQEPIEEPIAEVVMDNLKTTANEYVVNDANRLQDYKAPKTNKPSRDTWFKKPPRPLTPDPECRLTVAAEYFFNKDLEFLKSSDPEKKYTTSITKTKEARYEIMGIEDMVFTLWSTIKVGDIVDLIVALHMFTRSLIIKRQVEDLQLGFRDPQEQDQEKITCLINSRDQNQENNPFILKKWHPDENLLKEDVSTVPVWVKLHGVPVTAFSEDGLSDIATKLGTSLMLDSYTSDMCMQYWGRLSYARVMVELRANVELKHNIVVAMPKITSEGHYTCAGEKKTVKKSSQTSRGVLVGLKIGFKPQKEYRPVPQKPNGSSSGNKKKGVKPTIKFSNLNPFDVLNSGDNDGEFGKLRVLDNDGNPLVPMGIVECDSEVEVVFAETANLRISTSAKDGSDKVEVRSMGISFRTELQEKIVSRRLMIEHLEKVGATSGWLMRLNGDQEDDVLLLGLLDTFVHGMYKIVHKREKDARELDY</sequence>
<feature type="region of interest" description="Disordered" evidence="1">
    <location>
        <begin position="1"/>
        <end position="35"/>
    </location>
</feature>
<feature type="compositionally biased region" description="Polar residues" evidence="1">
    <location>
        <begin position="1"/>
        <end position="10"/>
    </location>
</feature>
<feature type="region of interest" description="Disordered" evidence="1">
    <location>
        <begin position="902"/>
        <end position="946"/>
    </location>
</feature>
<dbReference type="EMBL" id="BKCJ010003041">
    <property type="protein sequence ID" value="GEU52613.1"/>
    <property type="molecule type" value="Genomic_DNA"/>
</dbReference>
<feature type="compositionally biased region" description="Acidic residues" evidence="1">
    <location>
        <begin position="573"/>
        <end position="589"/>
    </location>
</feature>
<organism evidence="2">
    <name type="scientific">Tanacetum cinerariifolium</name>
    <name type="common">Dalmatian daisy</name>
    <name type="synonym">Chrysanthemum cinerariifolium</name>
    <dbReference type="NCBI Taxonomy" id="118510"/>
    <lineage>
        <taxon>Eukaryota</taxon>
        <taxon>Viridiplantae</taxon>
        <taxon>Streptophyta</taxon>
        <taxon>Embryophyta</taxon>
        <taxon>Tracheophyta</taxon>
        <taxon>Spermatophyta</taxon>
        <taxon>Magnoliopsida</taxon>
        <taxon>eudicotyledons</taxon>
        <taxon>Gunneridae</taxon>
        <taxon>Pentapetalae</taxon>
        <taxon>asterids</taxon>
        <taxon>campanulids</taxon>
        <taxon>Asterales</taxon>
        <taxon>Asteraceae</taxon>
        <taxon>Asteroideae</taxon>
        <taxon>Anthemideae</taxon>
        <taxon>Anthemidinae</taxon>
        <taxon>Tanacetum</taxon>
    </lineage>
</organism>
<proteinExistence type="predicted"/>
<dbReference type="PANTHER" id="PTHR31286:SF99">
    <property type="entry name" value="DUF4283 DOMAIN-CONTAINING PROTEIN"/>
    <property type="match status" value="1"/>
</dbReference>
<name>A0A6L2KSR4_TANCI</name>
<feature type="region of interest" description="Disordered" evidence="1">
    <location>
        <begin position="55"/>
        <end position="81"/>
    </location>
</feature>
<accession>A0A6L2KSR4</accession>
<feature type="compositionally biased region" description="Basic and acidic residues" evidence="1">
    <location>
        <begin position="610"/>
        <end position="619"/>
    </location>
</feature>
<evidence type="ECO:0000256" key="1">
    <source>
        <dbReference type="SAM" id="MobiDB-lite"/>
    </source>
</evidence>
<feature type="compositionally biased region" description="Basic and acidic residues" evidence="1">
    <location>
        <begin position="974"/>
        <end position="987"/>
    </location>
</feature>